<evidence type="ECO:0008006" key="4">
    <source>
        <dbReference type="Google" id="ProtNLM"/>
    </source>
</evidence>
<gene>
    <name evidence="2" type="ORF">FK220_001460</name>
</gene>
<dbReference type="AlphaFoldDB" id="A0A967AS90"/>
<feature type="chain" id="PRO_5037928752" description="Lipocalin-like domain-containing protein" evidence="1">
    <location>
        <begin position="21"/>
        <end position="345"/>
    </location>
</feature>
<comment type="caution">
    <text evidence="2">The sequence shown here is derived from an EMBL/GenBank/DDBJ whole genome shotgun (WGS) entry which is preliminary data.</text>
</comment>
<evidence type="ECO:0000313" key="3">
    <source>
        <dbReference type="Proteomes" id="UP000707206"/>
    </source>
</evidence>
<sequence>MYLRILAAFLVFSLFLGCGTDEPVENTIEPQSSGGCSQETLLESFTDTEGNTLFIYENGEAYLERNGTCEFALQYFDDDFLSKNYEISGSGAFLKADEGLVPVKNNFEEDFEAEPNFIDLFVSDLDDERLFWTNFTLQGPMAKEVSDYVRLSQCILSGSCDFLDNRIDITSDPIDPGNRVARFEAVSPTVDMVTSKASMTSILGYFAKGSHIWFEGDYFIETGMPYSLVDFESSYFEGSPGPRVIITNGKLAFNNKFGAKLQYETTSGIMVPSGEWFTVKVHLKLSNSENGILELWQNGELVIAATGINLQTANGLQNILEVGISAIDEATVLLMDNIKISDTAF</sequence>
<keyword evidence="3" id="KW-1185">Reference proteome</keyword>
<reference evidence="2" key="2">
    <citation type="submission" date="2020-03" db="EMBL/GenBank/DDBJ databases">
        <title>Flavobacteriaceae bacterium strain TP-CH-4, a member of the family Flavobacteriaceae isolated from a deep-sea seamount.</title>
        <authorList>
            <person name="Zhang D.-C."/>
        </authorList>
    </citation>
    <scope>NUCLEOTIDE SEQUENCE</scope>
    <source>
        <strain evidence="2">TP-CH-4</strain>
    </source>
</reference>
<reference evidence="2" key="1">
    <citation type="submission" date="2019-07" db="EMBL/GenBank/DDBJ databases">
        <authorList>
            <person name="De-Chao Zhang Q."/>
        </authorList>
    </citation>
    <scope>NUCLEOTIDE SEQUENCE</scope>
    <source>
        <strain evidence="2">TP-CH-4</strain>
    </source>
</reference>
<dbReference type="EMBL" id="VIKU02000001">
    <property type="protein sequence ID" value="NHF57988.1"/>
    <property type="molecule type" value="Genomic_DNA"/>
</dbReference>
<dbReference type="Pfam" id="PF14099">
    <property type="entry name" value="Polysacc_lyase"/>
    <property type="match status" value="1"/>
</dbReference>
<proteinExistence type="predicted"/>
<dbReference type="Gene3D" id="2.60.120.200">
    <property type="match status" value="1"/>
</dbReference>
<protein>
    <recommendedName>
        <fullName evidence="4">Lipocalin-like domain-containing protein</fullName>
    </recommendedName>
</protein>
<dbReference type="InterPro" id="IPR025975">
    <property type="entry name" value="Polysacc_lyase"/>
</dbReference>
<dbReference type="Proteomes" id="UP000707206">
    <property type="component" value="Unassembled WGS sequence"/>
</dbReference>
<dbReference type="PROSITE" id="PS51257">
    <property type="entry name" value="PROKAR_LIPOPROTEIN"/>
    <property type="match status" value="1"/>
</dbReference>
<evidence type="ECO:0000256" key="1">
    <source>
        <dbReference type="SAM" id="SignalP"/>
    </source>
</evidence>
<organism evidence="2 3">
    <name type="scientific">Pelagihabitans pacificus</name>
    <dbReference type="NCBI Taxonomy" id="2696054"/>
    <lineage>
        <taxon>Bacteria</taxon>
        <taxon>Pseudomonadati</taxon>
        <taxon>Bacteroidota</taxon>
        <taxon>Flavobacteriia</taxon>
        <taxon>Flavobacteriales</taxon>
        <taxon>Flavobacteriaceae</taxon>
        <taxon>Pelagihabitans</taxon>
    </lineage>
</organism>
<keyword evidence="1" id="KW-0732">Signal</keyword>
<accession>A0A967AS90</accession>
<feature type="signal peptide" evidence="1">
    <location>
        <begin position="1"/>
        <end position="20"/>
    </location>
</feature>
<name>A0A967AS90_9FLAO</name>
<dbReference type="RefSeq" id="WP_152572505.1">
    <property type="nucleotide sequence ID" value="NZ_VIKU02000001.1"/>
</dbReference>
<evidence type="ECO:0000313" key="2">
    <source>
        <dbReference type="EMBL" id="NHF57988.1"/>
    </source>
</evidence>